<dbReference type="AlphaFoldDB" id="A0A3M7QIH2"/>
<proteinExistence type="predicted"/>
<comment type="caution">
    <text evidence="1">The sequence shown here is derived from an EMBL/GenBank/DDBJ whole genome shotgun (WGS) entry which is preliminary data.</text>
</comment>
<gene>
    <name evidence="1" type="ORF">BpHYR1_007907</name>
</gene>
<name>A0A3M7QIH2_BRAPC</name>
<keyword evidence="2" id="KW-1185">Reference proteome</keyword>
<dbReference type="Proteomes" id="UP000276133">
    <property type="component" value="Unassembled WGS sequence"/>
</dbReference>
<sequence>MSFQFKEVYFEIFHFKMILILMFLEFNTKYYALDDQILNLAMVSSILLWELAHCMSLNSWNCTELTLENFVKNIENSSSLQIYLNRLMSVLSKLVNTESTILLSAKETIIFYKNLSLMYTLIEKSNTSKIIEYLKKFKYFFNEDRIRLKTYNFYPITNDLIKIVRKLQRSII</sequence>
<reference evidence="1 2" key="1">
    <citation type="journal article" date="2018" name="Sci. Rep.">
        <title>Genomic signatures of local adaptation to the degree of environmental predictability in rotifers.</title>
        <authorList>
            <person name="Franch-Gras L."/>
            <person name="Hahn C."/>
            <person name="Garcia-Roger E.M."/>
            <person name="Carmona M.J."/>
            <person name="Serra M."/>
            <person name="Gomez A."/>
        </authorList>
    </citation>
    <scope>NUCLEOTIDE SEQUENCE [LARGE SCALE GENOMIC DNA]</scope>
    <source>
        <strain evidence="1">HYR1</strain>
    </source>
</reference>
<organism evidence="1 2">
    <name type="scientific">Brachionus plicatilis</name>
    <name type="common">Marine rotifer</name>
    <name type="synonym">Brachionus muelleri</name>
    <dbReference type="NCBI Taxonomy" id="10195"/>
    <lineage>
        <taxon>Eukaryota</taxon>
        <taxon>Metazoa</taxon>
        <taxon>Spiralia</taxon>
        <taxon>Gnathifera</taxon>
        <taxon>Rotifera</taxon>
        <taxon>Eurotatoria</taxon>
        <taxon>Monogononta</taxon>
        <taxon>Pseudotrocha</taxon>
        <taxon>Ploima</taxon>
        <taxon>Brachionidae</taxon>
        <taxon>Brachionus</taxon>
    </lineage>
</organism>
<evidence type="ECO:0000313" key="1">
    <source>
        <dbReference type="EMBL" id="RNA11042.1"/>
    </source>
</evidence>
<evidence type="ECO:0000313" key="2">
    <source>
        <dbReference type="Proteomes" id="UP000276133"/>
    </source>
</evidence>
<protein>
    <submittedName>
        <fullName evidence="1">Uncharacterized protein</fullName>
    </submittedName>
</protein>
<accession>A0A3M7QIH2</accession>
<dbReference type="EMBL" id="REGN01006062">
    <property type="protein sequence ID" value="RNA11042.1"/>
    <property type="molecule type" value="Genomic_DNA"/>
</dbReference>